<evidence type="ECO:0000256" key="1">
    <source>
        <dbReference type="ARBA" id="ARBA00004990"/>
    </source>
</evidence>
<reference evidence="9 11" key="1">
    <citation type="submission" date="2015-11" db="EMBL/GenBank/DDBJ databases">
        <title>Identification of large and diverse effector repertoires of 38 Legionella species.</title>
        <authorList>
            <person name="Burstein D."/>
            <person name="Amaro F."/>
            <person name="Zusman T."/>
            <person name="Lifshitz Z."/>
            <person name="Cohen O."/>
            <person name="Gilbert J.A."/>
            <person name="Pupko T."/>
            <person name="Shuman H.A."/>
            <person name="Segal G."/>
        </authorList>
    </citation>
    <scope>NUCLEOTIDE SEQUENCE [LARGE SCALE GENOMIC DNA]</scope>
    <source>
        <strain evidence="9 11">1762-AUS-E</strain>
    </source>
</reference>
<keyword evidence="4 8" id="KW-0566">Pantothenate biosynthesis</keyword>
<comment type="similarity">
    <text evidence="2 8">Belongs to the pantothenate synthetase family.</text>
</comment>
<dbReference type="EC" id="6.3.2.1" evidence="8"/>
<dbReference type="Gene3D" id="3.40.50.620">
    <property type="entry name" value="HUPs"/>
    <property type="match status" value="1"/>
</dbReference>
<comment type="function">
    <text evidence="8">Catalyzes the condensation of pantoate with beta-alanine in an ATP-dependent reaction via a pantoyl-adenylate intermediate.</text>
</comment>
<feature type="binding site" evidence="8">
    <location>
        <position position="59"/>
    </location>
    <ligand>
        <name>beta-alanine</name>
        <dbReference type="ChEBI" id="CHEBI:57966"/>
    </ligand>
</feature>
<evidence type="ECO:0000256" key="5">
    <source>
        <dbReference type="ARBA" id="ARBA00022741"/>
    </source>
</evidence>
<evidence type="ECO:0000256" key="7">
    <source>
        <dbReference type="ARBA" id="ARBA00048258"/>
    </source>
</evidence>
<dbReference type="Pfam" id="PF02569">
    <property type="entry name" value="Pantoate_ligase"/>
    <property type="match status" value="1"/>
</dbReference>
<dbReference type="InterPro" id="IPR042176">
    <property type="entry name" value="Pantoate_ligase_C"/>
</dbReference>
<dbReference type="GO" id="GO:0005524">
    <property type="term" value="F:ATP binding"/>
    <property type="evidence" value="ECO:0007669"/>
    <property type="project" value="UniProtKB-KW"/>
</dbReference>
<dbReference type="RefSeq" id="WP_058462143.1">
    <property type="nucleotide sequence ID" value="NZ_CAAAHS010000002.1"/>
</dbReference>
<keyword evidence="10" id="KW-0614">Plasmid</keyword>
<dbReference type="Proteomes" id="UP000054859">
    <property type="component" value="Unassembled WGS sequence"/>
</dbReference>
<comment type="pathway">
    <text evidence="1 8">Cofactor biosynthesis; (R)-pantothenate biosynthesis; (R)-pantothenate from (R)-pantoate and beta-alanine: step 1/1.</text>
</comment>
<dbReference type="PANTHER" id="PTHR21299">
    <property type="entry name" value="CYTIDYLATE KINASE/PANTOATE-BETA-ALANINE LIGASE"/>
    <property type="match status" value="1"/>
</dbReference>
<keyword evidence="3 8" id="KW-0436">Ligase</keyword>
<feature type="binding site" evidence="8">
    <location>
        <begin position="28"/>
        <end position="35"/>
    </location>
    <ligand>
        <name>ATP</name>
        <dbReference type="ChEBI" id="CHEBI:30616"/>
    </ligand>
</feature>
<dbReference type="OrthoDB" id="9773087at2"/>
<comment type="subcellular location">
    <subcellularLocation>
        <location evidence="8">Cytoplasm</location>
    </subcellularLocation>
</comment>
<accession>A0A0W0R611</accession>
<feature type="binding site" evidence="8">
    <location>
        <position position="151"/>
    </location>
    <ligand>
        <name>(R)-pantoate</name>
        <dbReference type="ChEBI" id="CHEBI:15980"/>
    </ligand>
</feature>
<protein>
    <recommendedName>
        <fullName evidence="8">Pantothenate synthetase</fullName>
        <shortName evidence="8">PS</shortName>
        <ecNumber evidence="8">6.3.2.1</ecNumber>
    </recommendedName>
    <alternativeName>
        <fullName evidence="8">Pantoate--beta-alanine ligase</fullName>
    </alternativeName>
    <alternativeName>
        <fullName evidence="8">Pantoate-activating enzyme</fullName>
    </alternativeName>
</protein>
<keyword evidence="8" id="KW-0963">Cytoplasm</keyword>
<dbReference type="PATRIC" id="fig|45056.6.peg.1169"/>
<geneLocation type="plasmid" evidence="10 12">
    <name>28</name>
</geneLocation>
<dbReference type="NCBIfam" id="TIGR00018">
    <property type="entry name" value="panC"/>
    <property type="match status" value="1"/>
</dbReference>
<comment type="miscellaneous">
    <text evidence="8">The reaction proceeds by a bi uni uni bi ping pong mechanism.</text>
</comment>
<sequence length="251" mass="29355">MEIFKELNHWREFRKTLQNKTIGFVATMGNLHDGHAALFKRSVQENQYTVVSIFVNPTQFNQQEDFIHYPRTLEKDFEILKNCGVNYCLLPTETEVYADKYRFQLTENNESLLMEGTHRPGHFNGVLTVVMKLFNLVQPSRAYFGEKDYQQLSLITDMVNAFFLNIEIIPCPTIREQSSLACSSRNNRLTPEQKARADMFAKIFHEGSSKDQIKQSLLQEGFEVEYIEEYKNRRFAAIKIGEIRLIDNYSL</sequence>
<evidence type="ECO:0000313" key="11">
    <source>
        <dbReference type="Proteomes" id="UP000054859"/>
    </source>
</evidence>
<dbReference type="UniPathway" id="UPA00028">
    <property type="reaction ID" value="UER00005"/>
</dbReference>
<comment type="subunit">
    <text evidence="8">Homodimer.</text>
</comment>
<dbReference type="GO" id="GO:0015940">
    <property type="term" value="P:pantothenate biosynthetic process"/>
    <property type="evidence" value="ECO:0007669"/>
    <property type="project" value="UniProtKB-UniRule"/>
</dbReference>
<evidence type="ECO:0000256" key="4">
    <source>
        <dbReference type="ARBA" id="ARBA00022655"/>
    </source>
</evidence>
<dbReference type="GO" id="GO:0005829">
    <property type="term" value="C:cytosol"/>
    <property type="evidence" value="ECO:0007669"/>
    <property type="project" value="TreeGrafter"/>
</dbReference>
<feature type="active site" description="Proton donor" evidence="8">
    <location>
        <position position="35"/>
    </location>
</feature>
<organism evidence="9 11">
    <name type="scientific">Legionella adelaidensis</name>
    <dbReference type="NCBI Taxonomy" id="45056"/>
    <lineage>
        <taxon>Bacteria</taxon>
        <taxon>Pseudomonadati</taxon>
        <taxon>Pseudomonadota</taxon>
        <taxon>Gammaproteobacteria</taxon>
        <taxon>Legionellales</taxon>
        <taxon>Legionellaceae</taxon>
        <taxon>Legionella</taxon>
    </lineage>
</organism>
<dbReference type="EMBL" id="LNKA01000001">
    <property type="protein sequence ID" value="KTC66473.1"/>
    <property type="molecule type" value="Genomic_DNA"/>
</dbReference>
<evidence type="ECO:0000313" key="10">
    <source>
        <dbReference type="EMBL" id="VEH86239.1"/>
    </source>
</evidence>
<dbReference type="GO" id="GO:0004592">
    <property type="term" value="F:pantoate-beta-alanine ligase activity"/>
    <property type="evidence" value="ECO:0007669"/>
    <property type="project" value="UniProtKB-UniRule"/>
</dbReference>
<feature type="binding site" evidence="8">
    <location>
        <begin position="145"/>
        <end position="148"/>
    </location>
    <ligand>
        <name>ATP</name>
        <dbReference type="ChEBI" id="CHEBI:30616"/>
    </ligand>
</feature>
<dbReference type="STRING" id="45056.Lade_1131"/>
<dbReference type="InterPro" id="IPR003721">
    <property type="entry name" value="Pantoate_ligase"/>
</dbReference>
<dbReference type="InterPro" id="IPR014729">
    <property type="entry name" value="Rossmann-like_a/b/a_fold"/>
</dbReference>
<feature type="binding site" evidence="8">
    <location>
        <position position="59"/>
    </location>
    <ligand>
        <name>(R)-pantoate</name>
        <dbReference type="ChEBI" id="CHEBI:15980"/>
    </ligand>
</feature>
<keyword evidence="6 8" id="KW-0067">ATP-binding</keyword>
<dbReference type="HAMAP" id="MF_00158">
    <property type="entry name" value="PanC"/>
    <property type="match status" value="1"/>
</dbReference>
<dbReference type="AlphaFoldDB" id="A0A0W0R611"/>
<reference evidence="10 12" key="2">
    <citation type="submission" date="2018-12" db="EMBL/GenBank/DDBJ databases">
        <authorList>
            <consortium name="Pathogen Informatics"/>
        </authorList>
    </citation>
    <scope>NUCLEOTIDE SEQUENCE [LARGE SCALE GENOMIC DNA]</scope>
    <source>
        <strain evidence="10 12">NCTC12735</strain>
        <plasmid evidence="12">28</plasmid>
    </source>
</reference>
<evidence type="ECO:0000313" key="12">
    <source>
        <dbReference type="Proteomes" id="UP000281170"/>
    </source>
</evidence>
<dbReference type="Gene3D" id="3.30.1300.10">
    <property type="entry name" value="Pantoate-beta-alanine ligase, C-terminal domain"/>
    <property type="match status" value="1"/>
</dbReference>
<gene>
    <name evidence="8 9" type="primary">panC</name>
    <name evidence="9" type="ORF">Lade_1131</name>
    <name evidence="10" type="ORF">NCTC12735_01887</name>
</gene>
<evidence type="ECO:0000256" key="2">
    <source>
        <dbReference type="ARBA" id="ARBA00009256"/>
    </source>
</evidence>
<evidence type="ECO:0000313" key="9">
    <source>
        <dbReference type="EMBL" id="KTC66473.1"/>
    </source>
</evidence>
<evidence type="ECO:0000256" key="6">
    <source>
        <dbReference type="ARBA" id="ARBA00022840"/>
    </source>
</evidence>
<keyword evidence="5 8" id="KW-0547">Nucleotide-binding</keyword>
<feature type="binding site" evidence="8">
    <location>
        <begin position="182"/>
        <end position="185"/>
    </location>
    <ligand>
        <name>ATP</name>
        <dbReference type="ChEBI" id="CHEBI:30616"/>
    </ligand>
</feature>
<evidence type="ECO:0000256" key="8">
    <source>
        <dbReference type="HAMAP-Rule" id="MF_00158"/>
    </source>
</evidence>
<dbReference type="SUPFAM" id="SSF52374">
    <property type="entry name" value="Nucleotidylyl transferase"/>
    <property type="match status" value="1"/>
</dbReference>
<keyword evidence="11" id="KW-1185">Reference proteome</keyword>
<proteinExistence type="inferred from homology"/>
<dbReference type="KEGG" id="ladl:NCTC12735_01887"/>
<dbReference type="PANTHER" id="PTHR21299:SF1">
    <property type="entry name" value="PANTOATE--BETA-ALANINE LIGASE"/>
    <property type="match status" value="1"/>
</dbReference>
<evidence type="ECO:0000256" key="3">
    <source>
        <dbReference type="ARBA" id="ARBA00022598"/>
    </source>
</evidence>
<comment type="catalytic activity">
    <reaction evidence="7 8">
        <text>(R)-pantoate + beta-alanine + ATP = (R)-pantothenate + AMP + diphosphate + H(+)</text>
        <dbReference type="Rhea" id="RHEA:10912"/>
        <dbReference type="ChEBI" id="CHEBI:15378"/>
        <dbReference type="ChEBI" id="CHEBI:15980"/>
        <dbReference type="ChEBI" id="CHEBI:29032"/>
        <dbReference type="ChEBI" id="CHEBI:30616"/>
        <dbReference type="ChEBI" id="CHEBI:33019"/>
        <dbReference type="ChEBI" id="CHEBI:57966"/>
        <dbReference type="ChEBI" id="CHEBI:456215"/>
        <dbReference type="EC" id="6.3.2.1"/>
    </reaction>
</comment>
<feature type="binding site" evidence="8">
    <location>
        <position position="174"/>
    </location>
    <ligand>
        <name>ATP</name>
        <dbReference type="ChEBI" id="CHEBI:30616"/>
    </ligand>
</feature>
<name>A0A0W0R611_9GAMM</name>
<dbReference type="EMBL" id="LR134437">
    <property type="protein sequence ID" value="VEH86239.1"/>
    <property type="molecule type" value="Genomic_DNA"/>
</dbReference>
<dbReference type="Proteomes" id="UP000281170">
    <property type="component" value="Plasmid 28"/>
</dbReference>